<evidence type="ECO:0000313" key="2">
    <source>
        <dbReference type="Proteomes" id="UP000199513"/>
    </source>
</evidence>
<organism evidence="1 2">
    <name type="scientific">Thermoflexibacter ruber</name>
    <dbReference type="NCBI Taxonomy" id="1003"/>
    <lineage>
        <taxon>Bacteria</taxon>
        <taxon>Pseudomonadati</taxon>
        <taxon>Bacteroidota</taxon>
        <taxon>Cytophagia</taxon>
        <taxon>Cytophagales</taxon>
        <taxon>Thermoflexibacteraceae</taxon>
        <taxon>Thermoflexibacter</taxon>
    </lineage>
</organism>
<gene>
    <name evidence="1" type="ORF">SAMN04488541_10922</name>
</gene>
<dbReference type="AlphaFoldDB" id="A0A1I2K7H3"/>
<dbReference type="EMBL" id="FONY01000092">
    <property type="protein sequence ID" value="SFF62884.1"/>
    <property type="molecule type" value="Genomic_DNA"/>
</dbReference>
<reference evidence="1 2" key="1">
    <citation type="submission" date="2016-10" db="EMBL/GenBank/DDBJ databases">
        <authorList>
            <person name="de Groot N.N."/>
        </authorList>
    </citation>
    <scope>NUCLEOTIDE SEQUENCE [LARGE SCALE GENOMIC DNA]</scope>
    <source>
        <strain>GEY</strain>
        <strain evidence="2">DSM 9560</strain>
    </source>
</reference>
<name>A0A1I2K7H3_9BACT</name>
<dbReference type="RefSeq" id="WP_143091082.1">
    <property type="nucleotide sequence ID" value="NZ_FONY01000092.1"/>
</dbReference>
<keyword evidence="2" id="KW-1185">Reference proteome</keyword>
<dbReference type="OrthoDB" id="839924at2"/>
<protein>
    <submittedName>
        <fullName evidence="1">Uncharacterized protein</fullName>
    </submittedName>
</protein>
<evidence type="ECO:0000313" key="1">
    <source>
        <dbReference type="EMBL" id="SFF62884.1"/>
    </source>
</evidence>
<dbReference type="Proteomes" id="UP000199513">
    <property type="component" value="Unassembled WGS sequence"/>
</dbReference>
<accession>A0A1I2K7H3</accession>
<proteinExistence type="predicted"/>
<dbReference type="STRING" id="1003.SAMN04488541_10922"/>
<sequence>MKKKAMLIITVVALTVGGTVYGGFTYKSDTCPLAGTKDCPEYANCPKKGQADCPIIQNCPKKGTADCPYTNGTASCCSKKK</sequence>